<dbReference type="RefSeq" id="WP_183626700.1">
    <property type="nucleotide sequence ID" value="NZ_JACIDX010000010.1"/>
</dbReference>
<organism evidence="1 2">
    <name type="scientific">Novosphingobium sediminicola</name>
    <dbReference type="NCBI Taxonomy" id="563162"/>
    <lineage>
        <taxon>Bacteria</taxon>
        <taxon>Pseudomonadati</taxon>
        <taxon>Pseudomonadota</taxon>
        <taxon>Alphaproteobacteria</taxon>
        <taxon>Sphingomonadales</taxon>
        <taxon>Sphingomonadaceae</taxon>
        <taxon>Novosphingobium</taxon>
    </lineage>
</organism>
<dbReference type="Proteomes" id="UP000548867">
    <property type="component" value="Unassembled WGS sequence"/>
</dbReference>
<keyword evidence="2" id="KW-1185">Reference proteome</keyword>
<sequence>MAQKTARNATAGGKMLRRLLLSVATRPRVIMAQPTQNALPRKTGDDAKMGKIPKVASTHHRALARLGENPDLGARGQEQFHAA</sequence>
<evidence type="ECO:0000313" key="2">
    <source>
        <dbReference type="Proteomes" id="UP000548867"/>
    </source>
</evidence>
<dbReference type="AlphaFoldDB" id="A0A7W6G701"/>
<evidence type="ECO:0000313" key="1">
    <source>
        <dbReference type="EMBL" id="MBB3955873.1"/>
    </source>
</evidence>
<protein>
    <submittedName>
        <fullName evidence="1">Uncharacterized protein</fullName>
    </submittedName>
</protein>
<proteinExistence type="predicted"/>
<reference evidence="1 2" key="1">
    <citation type="submission" date="2020-08" db="EMBL/GenBank/DDBJ databases">
        <title>Genomic Encyclopedia of Type Strains, Phase IV (KMG-IV): sequencing the most valuable type-strain genomes for metagenomic binning, comparative biology and taxonomic classification.</title>
        <authorList>
            <person name="Goeker M."/>
        </authorList>
    </citation>
    <scope>NUCLEOTIDE SEQUENCE [LARGE SCALE GENOMIC DNA]</scope>
    <source>
        <strain evidence="1 2">DSM 27057</strain>
    </source>
</reference>
<comment type="caution">
    <text evidence="1">The sequence shown here is derived from an EMBL/GenBank/DDBJ whole genome shotgun (WGS) entry which is preliminary data.</text>
</comment>
<name>A0A7W6G701_9SPHN</name>
<dbReference type="EMBL" id="JACIDX010000010">
    <property type="protein sequence ID" value="MBB3955873.1"/>
    <property type="molecule type" value="Genomic_DNA"/>
</dbReference>
<gene>
    <name evidence="1" type="ORF">GGR38_002829</name>
</gene>
<accession>A0A7W6G701</accession>